<organism evidence="2 3">
    <name type="scientific">Arcobacter suis CECT 7833</name>
    <dbReference type="NCBI Taxonomy" id="663365"/>
    <lineage>
        <taxon>Bacteria</taxon>
        <taxon>Pseudomonadati</taxon>
        <taxon>Campylobacterota</taxon>
        <taxon>Epsilonproteobacteria</taxon>
        <taxon>Campylobacterales</taxon>
        <taxon>Arcobacteraceae</taxon>
        <taxon>Arcobacter</taxon>
    </lineage>
</organism>
<gene>
    <name evidence="2" type="ORF">ASUIS_1916</name>
</gene>
<sequence length="931" mass="100718">MFSRYIDNIDFKSRFRILKGGKISLIISTMLMGTVTVVNATPSIPISVTGNTSYYNENMEDSSSFIIENLTVADSSAFEVNGYNKHILSINGSNISAMGEAHSINGIIIYNLASYDKDNDTQKITINLDKLNVENRNGDAFGFTNYPEISDYNFGMSMIMNIGNSSQDDYGIKVSGTNNVAGISLYNLVIDSQIINNGNIIVSSAGGNTPNVYGIYMSIRSNVVNRMSDDTSMINLDNSTITNNGTFEISSNSEAYGIYVEGIITDSTINNTNTGSMNITTIATQDSEEVLAYGIEIEDDFKNSSINNTGEIKVLADTNSYNYGEVLAKAIHVNRDTAESNNSEIINEGTITANAKIKNINHIYGYYRASGIDGRISRIENYGTIEAYINDELDRNAYSLNIISTVINSGTLKGNMKVEGSVANIGTIELAYNATGEDSANIENFTNNENAKLSIGLKTDGTLNGTTYSQLTTESAIFENGSTLDVNVLKSSTNQSLLAGKRLENVVTASTALTINGKLNVTDNSALLNFEYKTSDDWINEEAGAIHLDVVKASNEDGTDKTIVSSTIAGNGNQNSQNAAVALQNVYNNNLAIQSAFNKLSTDSAVANATQSTTPVATSATVGATTQISNGIAGIVTQRQNANISSGGMNSGDGMFSENNLWIKPFGSIGSQNDKDGINGFDLKTYGLGFGADTEYKNNQKLGLAFFYTNGNVDVNNMNQNADLDVFTTLIYGNVPVIDDKTNFLYQAGYAWQKTQTDRAVFTGDIAESKYTSKTASLDLKLMRDVNVNKDLLLQPLVNTTYRHFTNPAYNETGADALNLNVDKFTSSDLIVGFGTLAHYKLTDDSKIVGNLNVGYDLHDKNQTVTSAYEGATGVNFGTDGIDNGRWSYEAGIGYEMDINKTNNINVSYDYQGQGKDFSNNVVSAKYVLKF</sequence>
<accession>A0AAD0SSL2</accession>
<dbReference type="Pfam" id="PF03797">
    <property type="entry name" value="Autotransporter"/>
    <property type="match status" value="1"/>
</dbReference>
<dbReference type="Proteomes" id="UP000263040">
    <property type="component" value="Chromosome"/>
</dbReference>
<dbReference type="Gene3D" id="2.40.128.130">
    <property type="entry name" value="Autotransporter beta-domain"/>
    <property type="match status" value="1"/>
</dbReference>
<dbReference type="InterPro" id="IPR006315">
    <property type="entry name" value="OM_autotransptr_brl_dom"/>
</dbReference>
<dbReference type="PROSITE" id="PS51208">
    <property type="entry name" value="AUTOTRANSPORTER"/>
    <property type="match status" value="1"/>
</dbReference>
<feature type="domain" description="Autotransporter" evidence="1">
    <location>
        <begin position="654"/>
        <end position="931"/>
    </location>
</feature>
<dbReference type="SUPFAM" id="SSF103515">
    <property type="entry name" value="Autotransporter"/>
    <property type="match status" value="1"/>
</dbReference>
<dbReference type="AlphaFoldDB" id="A0AAD0SSL2"/>
<dbReference type="EMBL" id="CP032100">
    <property type="protein sequence ID" value="AXX90379.1"/>
    <property type="molecule type" value="Genomic_DNA"/>
</dbReference>
<dbReference type="InterPro" id="IPR005546">
    <property type="entry name" value="Autotransporte_beta"/>
</dbReference>
<evidence type="ECO:0000313" key="2">
    <source>
        <dbReference type="EMBL" id="AXX90379.1"/>
    </source>
</evidence>
<proteinExistence type="predicted"/>
<dbReference type="NCBIfam" id="TIGR01414">
    <property type="entry name" value="autotrans_barl"/>
    <property type="match status" value="1"/>
</dbReference>
<evidence type="ECO:0000313" key="3">
    <source>
        <dbReference type="Proteomes" id="UP000263040"/>
    </source>
</evidence>
<protein>
    <submittedName>
        <fullName evidence="2">Autotransporter domain-containing protein</fullName>
    </submittedName>
</protein>
<evidence type="ECO:0000259" key="1">
    <source>
        <dbReference type="PROSITE" id="PS51208"/>
    </source>
</evidence>
<dbReference type="SMART" id="SM00869">
    <property type="entry name" value="Autotransporter"/>
    <property type="match status" value="1"/>
</dbReference>
<dbReference type="KEGG" id="asui:ASUIS_1916"/>
<dbReference type="InterPro" id="IPR036709">
    <property type="entry name" value="Autotransporte_beta_dom_sf"/>
</dbReference>
<dbReference type="GO" id="GO:0019867">
    <property type="term" value="C:outer membrane"/>
    <property type="evidence" value="ECO:0007669"/>
    <property type="project" value="InterPro"/>
</dbReference>
<dbReference type="RefSeq" id="WP_118886977.1">
    <property type="nucleotide sequence ID" value="NZ_CP032100.1"/>
</dbReference>
<reference evidence="2 3" key="1">
    <citation type="submission" date="2018-08" db="EMBL/GenBank/DDBJ databases">
        <title>Complete genome of the Arcobacter suis type strain LMG 26152.</title>
        <authorList>
            <person name="Miller W.G."/>
            <person name="Yee E."/>
            <person name="Bono J.L."/>
        </authorList>
    </citation>
    <scope>NUCLEOTIDE SEQUENCE [LARGE SCALE GENOMIC DNA]</scope>
    <source>
        <strain evidence="2 3">CECT 7833</strain>
    </source>
</reference>
<keyword evidence="3" id="KW-1185">Reference proteome</keyword>
<name>A0AAD0SSL2_9BACT</name>